<proteinExistence type="predicted"/>
<name>A0ABN9BQY5_9NEOB</name>
<evidence type="ECO:0000313" key="2">
    <source>
        <dbReference type="Proteomes" id="UP001162483"/>
    </source>
</evidence>
<dbReference type="Proteomes" id="UP001162483">
    <property type="component" value="Unassembled WGS sequence"/>
</dbReference>
<organism evidence="1 2">
    <name type="scientific">Staurois parvus</name>
    <dbReference type="NCBI Taxonomy" id="386267"/>
    <lineage>
        <taxon>Eukaryota</taxon>
        <taxon>Metazoa</taxon>
        <taxon>Chordata</taxon>
        <taxon>Craniata</taxon>
        <taxon>Vertebrata</taxon>
        <taxon>Euteleostomi</taxon>
        <taxon>Amphibia</taxon>
        <taxon>Batrachia</taxon>
        <taxon>Anura</taxon>
        <taxon>Neobatrachia</taxon>
        <taxon>Ranoidea</taxon>
        <taxon>Ranidae</taxon>
        <taxon>Staurois</taxon>
    </lineage>
</organism>
<dbReference type="EMBL" id="CATNWA010005471">
    <property type="protein sequence ID" value="CAI9550094.1"/>
    <property type="molecule type" value="Genomic_DNA"/>
</dbReference>
<reference evidence="1" key="1">
    <citation type="submission" date="2023-05" db="EMBL/GenBank/DDBJ databases">
        <authorList>
            <person name="Stuckert A."/>
        </authorList>
    </citation>
    <scope>NUCLEOTIDE SEQUENCE</scope>
</reference>
<sequence>MQVVIHYTIIHKSLRCIGAARSCAPNLIFLQVLHSSAAD</sequence>
<protein>
    <submittedName>
        <fullName evidence="1">Uncharacterized protein</fullName>
    </submittedName>
</protein>
<gene>
    <name evidence="1" type="ORF">SPARVUS_LOCUS3455236</name>
</gene>
<evidence type="ECO:0000313" key="1">
    <source>
        <dbReference type="EMBL" id="CAI9550094.1"/>
    </source>
</evidence>
<comment type="caution">
    <text evidence="1">The sequence shown here is derived from an EMBL/GenBank/DDBJ whole genome shotgun (WGS) entry which is preliminary data.</text>
</comment>
<keyword evidence="2" id="KW-1185">Reference proteome</keyword>
<accession>A0ABN9BQY5</accession>